<feature type="region of interest" description="Disordered" evidence="1">
    <location>
        <begin position="198"/>
        <end position="260"/>
    </location>
</feature>
<dbReference type="AlphaFoldDB" id="A0AA36JHW4"/>
<feature type="chain" id="PRO_5041385961" evidence="2">
    <location>
        <begin position="24"/>
        <end position="421"/>
    </location>
</feature>
<name>A0AA36JHW4_9DINO</name>
<organism evidence="3 4">
    <name type="scientific">Effrenium voratum</name>
    <dbReference type="NCBI Taxonomy" id="2562239"/>
    <lineage>
        <taxon>Eukaryota</taxon>
        <taxon>Sar</taxon>
        <taxon>Alveolata</taxon>
        <taxon>Dinophyceae</taxon>
        <taxon>Suessiales</taxon>
        <taxon>Symbiodiniaceae</taxon>
        <taxon>Effrenium</taxon>
    </lineage>
</organism>
<feature type="compositionally biased region" description="Polar residues" evidence="1">
    <location>
        <begin position="390"/>
        <end position="400"/>
    </location>
</feature>
<feature type="region of interest" description="Disordered" evidence="1">
    <location>
        <begin position="390"/>
        <end position="421"/>
    </location>
</feature>
<keyword evidence="4" id="KW-1185">Reference proteome</keyword>
<proteinExistence type="predicted"/>
<feature type="compositionally biased region" description="Low complexity" evidence="1">
    <location>
        <begin position="212"/>
        <end position="260"/>
    </location>
</feature>
<gene>
    <name evidence="3" type="ORF">EVOR1521_LOCUS28048</name>
</gene>
<comment type="caution">
    <text evidence="3">The sequence shown here is derived from an EMBL/GenBank/DDBJ whole genome shotgun (WGS) entry which is preliminary data.</text>
</comment>
<dbReference type="Proteomes" id="UP001178507">
    <property type="component" value="Unassembled WGS sequence"/>
</dbReference>
<evidence type="ECO:0000256" key="2">
    <source>
        <dbReference type="SAM" id="SignalP"/>
    </source>
</evidence>
<feature type="signal peptide" evidence="2">
    <location>
        <begin position="1"/>
        <end position="23"/>
    </location>
</feature>
<evidence type="ECO:0000313" key="4">
    <source>
        <dbReference type="Proteomes" id="UP001178507"/>
    </source>
</evidence>
<reference evidence="3" key="1">
    <citation type="submission" date="2023-08" db="EMBL/GenBank/DDBJ databases">
        <authorList>
            <person name="Chen Y."/>
            <person name="Shah S."/>
            <person name="Dougan E. K."/>
            <person name="Thang M."/>
            <person name="Chan C."/>
        </authorList>
    </citation>
    <scope>NUCLEOTIDE SEQUENCE</scope>
</reference>
<dbReference type="EMBL" id="CAUJNA010003610">
    <property type="protein sequence ID" value="CAJ1405974.1"/>
    <property type="molecule type" value="Genomic_DNA"/>
</dbReference>
<keyword evidence="2" id="KW-0732">Signal</keyword>
<evidence type="ECO:0000256" key="1">
    <source>
        <dbReference type="SAM" id="MobiDB-lite"/>
    </source>
</evidence>
<evidence type="ECO:0000313" key="3">
    <source>
        <dbReference type="EMBL" id="CAJ1405974.1"/>
    </source>
</evidence>
<protein>
    <submittedName>
        <fullName evidence="3">Uncharacterized protein</fullName>
    </submittedName>
</protein>
<feature type="region of interest" description="Disordered" evidence="1">
    <location>
        <begin position="277"/>
        <end position="329"/>
    </location>
</feature>
<sequence length="421" mass="44641">MRGSIRQLLVLGLFTLCAEEAFAGGAWPSVRSGACQWTARASDTGDARRAHQFSAALCRSLRRLRWLGRLRNAPRRFCVLAKRLFPNSRVLKELCRSLGTGLSLDRRKDVPQLSLILLQSDPSLVPEGAKVRTEAKSDARAPTARSLRKLAALGVDTPFGIATKAARSSEGKSRPAGQLEVPTRMFFSRRATALAKSNVAHTTLDNGRENDTTNTTTSTTSSTASMWATASATSSNTTTSTETTTSTTSTTVSRTETSPARITAAITAIVTATNTTTSTATSTSSWTTTGTATSSTTTESTTGTDSSSTNSRTNSTTTPTTTQSTSSSAFTTLATTTGTSTTTSWTMTSSWTTTWTNTSSSTTDTQLTLQLAQAAGRTLGQIQQAQSLTLPPTRQPSTRLTRAPAQPSRPRECGPLQPVQL</sequence>
<accession>A0AA36JHW4</accession>